<evidence type="ECO:0000256" key="13">
    <source>
        <dbReference type="ARBA" id="ARBA00023004"/>
    </source>
</evidence>
<feature type="transmembrane region" description="Helical" evidence="20">
    <location>
        <begin position="143"/>
        <end position="162"/>
    </location>
</feature>
<dbReference type="EMBL" id="KY688086">
    <property type="protein sequence ID" value="ATY48768.1"/>
    <property type="molecule type" value="Genomic_DNA"/>
</dbReference>
<dbReference type="InterPro" id="IPR027387">
    <property type="entry name" value="Cytb/b6-like_sf"/>
</dbReference>
<proteinExistence type="inferred from homology"/>
<dbReference type="CDD" id="cd00290">
    <property type="entry name" value="cytochrome_b_C"/>
    <property type="match status" value="1"/>
</dbReference>
<feature type="binding site" description="axial binding residue" evidence="19">
    <location>
        <position position="88"/>
    </location>
    <ligand>
        <name>heme b</name>
        <dbReference type="ChEBI" id="CHEBI:60344"/>
        <label>b562</label>
    </ligand>
    <ligandPart>
        <name>Fe</name>
        <dbReference type="ChEBI" id="CHEBI:18248"/>
    </ligandPart>
</feature>
<dbReference type="InterPro" id="IPR048259">
    <property type="entry name" value="Cytochrome_b_N_euk/bac"/>
</dbReference>
<dbReference type="PANTHER" id="PTHR19271:SF16">
    <property type="entry name" value="CYTOCHROME B"/>
    <property type="match status" value="1"/>
</dbReference>
<evidence type="ECO:0000256" key="19">
    <source>
        <dbReference type="PIRSR" id="PIRSR038885-2"/>
    </source>
</evidence>
<dbReference type="GO" id="GO:0006122">
    <property type="term" value="P:mitochondrial electron transport, ubiquinol to cytochrome c"/>
    <property type="evidence" value="ECO:0007669"/>
    <property type="project" value="TreeGrafter"/>
</dbReference>
<sequence length="385" mass="45233">MMNNKFSPIRKNNIIYKILNNSFIDMPLPSNISYWWNFGSLLSLCLIIQILTGLFLTMYYIANIEMAFYSVNYICRNVNYGWLIRTLHTNSASFFFICIYMHIGRNIYYESFNLKYTCMIGMIILFLLMATAFMGYVLPWGQMSFWGATVITNLLSAIPYLGKMLVNWIWGGFAVNNATLTRFYTFHFLFPFIILMMTFIHLLFLHQKGSNNPLGLNSNYDKIPCHPFFTFKDILGMIILSFMLIFLSLTNPYLLSDPDNFIPANPLITPPHIQPEWYFLFAYAILRSIPNKLGGVIALIMSILILIILPFSYNKKIQGIQFYPINQMMFWFFIMTIMLLTWIGARPVENPYIITGQMLTLLYFSYFIFNPFISKYWDNMIFNFN</sequence>
<comment type="subunit">
    <text evidence="3">The main subunits of complex b-c1 are: cytochrome b, cytochrome c1 and the Rieske protein.</text>
</comment>
<dbReference type="InterPro" id="IPR005797">
    <property type="entry name" value="Cyt_b/b6_N"/>
</dbReference>
<comment type="function">
    <text evidence="1 20">Component of the ubiquinol-cytochrome c reductase complex (complex III or cytochrome b-c1 complex) that is part of the mitochondrial respiratory chain. The b-c1 complex mediates electron transfer from ubiquinol to cytochrome c. Contributes to the generation of a proton gradient across the mitochondrial membrane that is then used for ATP synthesis.</text>
</comment>
<keyword evidence="8 20" id="KW-0812">Transmembrane</keyword>
<organism evidence="23">
    <name type="scientific">Gynaephora minora</name>
    <dbReference type="NCBI Taxonomy" id="1565376"/>
    <lineage>
        <taxon>Eukaryota</taxon>
        <taxon>Metazoa</taxon>
        <taxon>Ecdysozoa</taxon>
        <taxon>Arthropoda</taxon>
        <taxon>Hexapoda</taxon>
        <taxon>Insecta</taxon>
        <taxon>Pterygota</taxon>
        <taxon>Neoptera</taxon>
        <taxon>Endopterygota</taxon>
        <taxon>Lepidoptera</taxon>
        <taxon>Glossata</taxon>
        <taxon>Ditrysia</taxon>
        <taxon>Noctuoidea</taxon>
        <taxon>Erebidae</taxon>
        <taxon>Lymantriinae</taxon>
        <taxon>Gynaephora</taxon>
    </lineage>
</organism>
<feature type="domain" description="Cytochrome b/b6 N-terminal region profile" evidence="21">
    <location>
        <begin position="6"/>
        <end position="214"/>
    </location>
</feature>
<reference evidence="23" key="1">
    <citation type="submission" date="2017-03" db="EMBL/GenBank/DDBJ databases">
        <title>Phylogenetic relationships of Gynaephora (Lepidoptera: Lymantriinae) endemic to the Qinghai-Tibetan plateau inferred from the complete mitochondrial genomes.</title>
        <authorList>
            <person name="Yuan M.-L."/>
            <person name="Zhang Q.-L."/>
        </authorList>
    </citation>
    <scope>NUCLEOTIDE SEQUENCE</scope>
</reference>
<dbReference type="FunFam" id="1.20.810.10:FF:000002">
    <property type="entry name" value="Cytochrome b"/>
    <property type="match status" value="1"/>
</dbReference>
<geneLocation type="mitochondrion" evidence="23"/>
<keyword evidence="11 20" id="KW-0249">Electron transport</keyword>
<dbReference type="Pfam" id="PF00032">
    <property type="entry name" value="Cytochrom_B_C"/>
    <property type="match status" value="1"/>
</dbReference>
<accession>A0A343RFD4</accession>
<evidence type="ECO:0000256" key="17">
    <source>
        <dbReference type="ARBA" id="ARBA00061233"/>
    </source>
</evidence>
<keyword evidence="12 20" id="KW-1133">Transmembrane helix</keyword>
<evidence type="ECO:0000256" key="9">
    <source>
        <dbReference type="ARBA" id="ARBA00022723"/>
    </source>
</evidence>
<protein>
    <recommendedName>
        <fullName evidence="4 20">Cytochrome b</fullName>
    </recommendedName>
</protein>
<feature type="transmembrane region" description="Helical" evidence="20">
    <location>
        <begin position="234"/>
        <end position="255"/>
    </location>
</feature>
<dbReference type="InterPro" id="IPR048260">
    <property type="entry name" value="Cytochrome_b_C_euk/bac"/>
</dbReference>
<dbReference type="GO" id="GO:0005743">
    <property type="term" value="C:mitochondrial inner membrane"/>
    <property type="evidence" value="ECO:0007669"/>
    <property type="project" value="UniProtKB-SubCell"/>
</dbReference>
<name>A0A343RFD4_9NEOP</name>
<keyword evidence="16 20" id="KW-0472">Membrane</keyword>
<dbReference type="AlphaFoldDB" id="A0A343RFD4"/>
<evidence type="ECO:0000313" key="23">
    <source>
        <dbReference type="EMBL" id="ATY48768.1"/>
    </source>
</evidence>
<dbReference type="GO" id="GO:0016491">
    <property type="term" value="F:oxidoreductase activity"/>
    <property type="evidence" value="ECO:0007669"/>
    <property type="project" value="UniProtKB-UniRule"/>
</dbReference>
<evidence type="ECO:0000256" key="2">
    <source>
        <dbReference type="ARBA" id="ARBA00004448"/>
    </source>
</evidence>
<evidence type="ECO:0000256" key="1">
    <source>
        <dbReference type="ARBA" id="ARBA00002566"/>
    </source>
</evidence>
<feature type="binding site" evidence="18">
    <location>
        <position position="206"/>
    </location>
    <ligand>
        <name>a ubiquinone</name>
        <dbReference type="ChEBI" id="CHEBI:16389"/>
    </ligand>
</feature>
<keyword evidence="10" id="KW-0999">Mitochondrion inner membrane</keyword>
<evidence type="ECO:0000256" key="12">
    <source>
        <dbReference type="ARBA" id="ARBA00022989"/>
    </source>
</evidence>
<feature type="transmembrane region" description="Helical" evidence="20">
    <location>
        <begin position="325"/>
        <end position="345"/>
    </location>
</feature>
<dbReference type="PROSITE" id="PS51002">
    <property type="entry name" value="CYTB_NTER"/>
    <property type="match status" value="1"/>
</dbReference>
<feature type="binding site" description="axial binding residue" evidence="19">
    <location>
        <position position="187"/>
    </location>
    <ligand>
        <name>heme b</name>
        <dbReference type="ChEBI" id="CHEBI:60344"/>
        <label>b562</label>
    </ligand>
    <ligandPart>
        <name>Fe</name>
        <dbReference type="ChEBI" id="CHEBI:18248"/>
    </ligandPart>
</feature>
<comment type="cofactor">
    <cofactor evidence="19">
        <name>heme</name>
        <dbReference type="ChEBI" id="CHEBI:30413"/>
    </cofactor>
    <text evidence="19">Binds 2 heme groups non-covalently.</text>
</comment>
<dbReference type="InterPro" id="IPR030689">
    <property type="entry name" value="Cytochrome_b"/>
</dbReference>
<evidence type="ECO:0000256" key="7">
    <source>
        <dbReference type="ARBA" id="ARBA00022660"/>
    </source>
</evidence>
<evidence type="ECO:0000256" key="5">
    <source>
        <dbReference type="ARBA" id="ARBA00022448"/>
    </source>
</evidence>
<dbReference type="Pfam" id="PF00033">
    <property type="entry name" value="Cytochrome_B"/>
    <property type="match status" value="1"/>
</dbReference>
<dbReference type="GO" id="GO:0008121">
    <property type="term" value="F:quinol-cytochrome-c reductase activity"/>
    <property type="evidence" value="ECO:0007669"/>
    <property type="project" value="InterPro"/>
</dbReference>
<feature type="transmembrane region" description="Helical" evidence="20">
    <location>
        <begin position="82"/>
        <end position="104"/>
    </location>
</feature>
<feature type="transmembrane region" description="Helical" evidence="20">
    <location>
        <begin position="116"/>
        <end position="137"/>
    </location>
</feature>
<comment type="similarity">
    <text evidence="17 20">Belongs to the cytochrome b family.</text>
</comment>
<comment type="subcellular location">
    <subcellularLocation>
        <location evidence="2">Mitochondrion inner membrane</location>
        <topology evidence="2">Multi-pass membrane protein</topology>
    </subcellularLocation>
</comment>
<feature type="transmembrane region" description="Helical" evidence="20">
    <location>
        <begin position="34"/>
        <end position="62"/>
    </location>
</feature>
<evidence type="ECO:0000256" key="15">
    <source>
        <dbReference type="ARBA" id="ARBA00023128"/>
    </source>
</evidence>
<evidence type="ECO:0000259" key="22">
    <source>
        <dbReference type="PROSITE" id="PS51003"/>
    </source>
</evidence>
<dbReference type="InterPro" id="IPR036150">
    <property type="entry name" value="Cyt_b/b6_C_sf"/>
</dbReference>
<evidence type="ECO:0000256" key="14">
    <source>
        <dbReference type="ARBA" id="ARBA00023075"/>
    </source>
</evidence>
<dbReference type="GO" id="GO:0046872">
    <property type="term" value="F:metal ion binding"/>
    <property type="evidence" value="ECO:0007669"/>
    <property type="project" value="UniProtKB-UniRule"/>
</dbReference>
<feature type="domain" description="Cytochrome b/b6 C-terminal region profile" evidence="22">
    <location>
        <begin position="215"/>
        <end position="385"/>
    </location>
</feature>
<evidence type="ECO:0000256" key="10">
    <source>
        <dbReference type="ARBA" id="ARBA00022792"/>
    </source>
</evidence>
<dbReference type="PIRSF" id="PIRSF038885">
    <property type="entry name" value="COB"/>
    <property type="match status" value="1"/>
</dbReference>
<evidence type="ECO:0000256" key="8">
    <source>
        <dbReference type="ARBA" id="ARBA00022692"/>
    </source>
</evidence>
<dbReference type="InterPro" id="IPR005798">
    <property type="entry name" value="Cyt_b/b6_C"/>
</dbReference>
<dbReference type="InterPro" id="IPR016174">
    <property type="entry name" value="Di-haem_cyt_TM"/>
</dbReference>
<feature type="transmembrane region" description="Helical" evidence="20">
    <location>
        <begin position="183"/>
        <end position="204"/>
    </location>
</feature>
<gene>
    <name evidence="23" type="primary">cob</name>
</gene>
<feature type="binding site" description="axial binding residue" evidence="19">
    <location>
        <position position="201"/>
    </location>
    <ligand>
        <name>heme b</name>
        <dbReference type="ChEBI" id="CHEBI:60344"/>
        <label>b566</label>
    </ligand>
    <ligandPart>
        <name>Fe</name>
        <dbReference type="ChEBI" id="CHEBI:18248"/>
    </ligandPart>
</feature>
<evidence type="ECO:0000256" key="3">
    <source>
        <dbReference type="ARBA" id="ARBA00011649"/>
    </source>
</evidence>
<evidence type="ECO:0000256" key="16">
    <source>
        <dbReference type="ARBA" id="ARBA00023136"/>
    </source>
</evidence>
<feature type="transmembrane region" description="Helical" evidence="20">
    <location>
        <begin position="293"/>
        <end position="313"/>
    </location>
</feature>
<dbReference type="SUPFAM" id="SSF81342">
    <property type="entry name" value="Transmembrane di-heme cytochromes"/>
    <property type="match status" value="1"/>
</dbReference>
<evidence type="ECO:0000256" key="18">
    <source>
        <dbReference type="PIRSR" id="PIRSR038885-1"/>
    </source>
</evidence>
<evidence type="ECO:0000256" key="11">
    <source>
        <dbReference type="ARBA" id="ARBA00022982"/>
    </source>
</evidence>
<dbReference type="PANTHER" id="PTHR19271">
    <property type="entry name" value="CYTOCHROME B"/>
    <property type="match status" value="1"/>
</dbReference>
<dbReference type="PROSITE" id="PS51003">
    <property type="entry name" value="CYTB_CTER"/>
    <property type="match status" value="1"/>
</dbReference>
<keyword evidence="9 19" id="KW-0479">Metal-binding</keyword>
<keyword evidence="13 19" id="KW-0408">Iron</keyword>
<keyword evidence="15 20" id="KW-0496">Mitochondrion</keyword>
<keyword evidence="6 19" id="KW-0349">Heme</keyword>
<evidence type="ECO:0000256" key="6">
    <source>
        <dbReference type="ARBA" id="ARBA00022617"/>
    </source>
</evidence>
<evidence type="ECO:0000256" key="20">
    <source>
        <dbReference type="RuleBase" id="RU362117"/>
    </source>
</evidence>
<comment type="cofactor">
    <cofactor evidence="20">
        <name>heme b</name>
        <dbReference type="ChEBI" id="CHEBI:60344"/>
    </cofactor>
    <text evidence="20">Binds 2 heme groups non-covalently.</text>
</comment>
<evidence type="ECO:0000256" key="4">
    <source>
        <dbReference type="ARBA" id="ARBA00013531"/>
    </source>
</evidence>
<evidence type="ECO:0000259" key="21">
    <source>
        <dbReference type="PROSITE" id="PS51002"/>
    </source>
</evidence>
<feature type="binding site" description="axial binding residue" evidence="19">
    <location>
        <position position="102"/>
    </location>
    <ligand>
        <name>heme b</name>
        <dbReference type="ChEBI" id="CHEBI:60344"/>
        <label>b566</label>
    </ligand>
    <ligandPart>
        <name>Fe</name>
        <dbReference type="ChEBI" id="CHEBI:18248"/>
    </ligandPart>
</feature>
<keyword evidence="7 20" id="KW-0679">Respiratory chain</keyword>
<dbReference type="Gene3D" id="1.20.810.10">
    <property type="entry name" value="Cytochrome Bc1 Complex, Chain C"/>
    <property type="match status" value="1"/>
</dbReference>
<feature type="transmembrane region" description="Helical" evidence="20">
    <location>
        <begin position="352"/>
        <end position="373"/>
    </location>
</feature>
<dbReference type="GO" id="GO:0045275">
    <property type="term" value="C:respiratory chain complex III"/>
    <property type="evidence" value="ECO:0007669"/>
    <property type="project" value="InterPro"/>
</dbReference>
<dbReference type="CDD" id="cd00284">
    <property type="entry name" value="Cytochrome_b_N"/>
    <property type="match status" value="1"/>
</dbReference>
<keyword evidence="5 20" id="KW-0813">Transport</keyword>
<dbReference type="SUPFAM" id="SSF81648">
    <property type="entry name" value="a domain/subunit of cytochrome bc1 complex (Ubiquinol-cytochrome c reductase)"/>
    <property type="match status" value="1"/>
</dbReference>
<keyword evidence="14" id="KW-0830">Ubiquinone</keyword>